<protein>
    <recommendedName>
        <fullName evidence="3">Phosphoribosyltransferase</fullName>
    </recommendedName>
</protein>
<evidence type="ECO:0000313" key="1">
    <source>
        <dbReference type="EMBL" id="MFB9210953.1"/>
    </source>
</evidence>
<evidence type="ECO:0008006" key="3">
    <source>
        <dbReference type="Google" id="ProtNLM"/>
    </source>
</evidence>
<keyword evidence="2" id="KW-1185">Reference proteome</keyword>
<dbReference type="RefSeq" id="WP_290246666.1">
    <property type="nucleotide sequence ID" value="NZ_JAUFQT010000001.1"/>
</dbReference>
<sequence length="176" mass="20179">MELKVFLSEFKGGQTTKYAIPHRYRIAKIHQPEMADDLLSLWNRVEGKNILKELADNVSALEFDAFAVAPSHTEPFNRHLRNEMRERFSDKIDLSEFFQKAETFKAITITNEMTDDELLDNIYLSESSDDMPEGIDSILLVDDIYSKGSTFRAMELALQEKYSTAYIIGAVILKTT</sequence>
<proteinExistence type="predicted"/>
<name>A0ABV5J2E1_9BACT</name>
<organism evidence="1 2">
    <name type="scientific">Echinicola jeungdonensis</name>
    <dbReference type="NCBI Taxonomy" id="709343"/>
    <lineage>
        <taxon>Bacteria</taxon>
        <taxon>Pseudomonadati</taxon>
        <taxon>Bacteroidota</taxon>
        <taxon>Cytophagia</taxon>
        <taxon>Cytophagales</taxon>
        <taxon>Cyclobacteriaceae</taxon>
        <taxon>Echinicola</taxon>
    </lineage>
</organism>
<dbReference type="EMBL" id="JBHMEW010000031">
    <property type="protein sequence ID" value="MFB9210953.1"/>
    <property type="molecule type" value="Genomic_DNA"/>
</dbReference>
<reference evidence="1 2" key="1">
    <citation type="submission" date="2024-09" db="EMBL/GenBank/DDBJ databases">
        <authorList>
            <person name="Sun Q."/>
            <person name="Mori K."/>
        </authorList>
    </citation>
    <scope>NUCLEOTIDE SEQUENCE [LARGE SCALE GENOMIC DNA]</scope>
    <source>
        <strain evidence="1 2">CECT 7682</strain>
    </source>
</reference>
<evidence type="ECO:0000313" key="2">
    <source>
        <dbReference type="Proteomes" id="UP001589654"/>
    </source>
</evidence>
<accession>A0ABV5J2E1</accession>
<dbReference type="Proteomes" id="UP001589654">
    <property type="component" value="Unassembled WGS sequence"/>
</dbReference>
<gene>
    <name evidence="1" type="ORF">ACFFUR_03980</name>
</gene>
<comment type="caution">
    <text evidence="1">The sequence shown here is derived from an EMBL/GenBank/DDBJ whole genome shotgun (WGS) entry which is preliminary data.</text>
</comment>